<evidence type="ECO:0000256" key="4">
    <source>
        <dbReference type="ARBA" id="ARBA00022729"/>
    </source>
</evidence>
<dbReference type="SMART" id="SM00198">
    <property type="entry name" value="SCP"/>
    <property type="match status" value="1"/>
</dbReference>
<dbReference type="InterPro" id="IPR014044">
    <property type="entry name" value="CAP_dom"/>
</dbReference>
<comment type="similarity">
    <text evidence="2">Belongs to the CRISP family.</text>
</comment>
<reference evidence="9" key="1">
    <citation type="submission" date="2016-05" db="EMBL/GenBank/DDBJ databases">
        <title>Comparative genomics of biotechnologically important yeasts.</title>
        <authorList>
            <consortium name="DOE Joint Genome Institute"/>
            <person name="Riley R."/>
            <person name="Haridas S."/>
            <person name="Wolfe K.H."/>
            <person name="Lopes M.R."/>
            <person name="Hittinger C.T."/>
            <person name="Goker M."/>
            <person name="Salamov A."/>
            <person name="Wisecaver J."/>
            <person name="Long T.M."/>
            <person name="Aerts A.L."/>
            <person name="Barry K."/>
            <person name="Choi C."/>
            <person name="Clum A."/>
            <person name="Coughlan A.Y."/>
            <person name="Deshpande S."/>
            <person name="Douglass A.P."/>
            <person name="Hanson S.J."/>
            <person name="Klenk H.-P."/>
            <person name="Labutti K."/>
            <person name="Lapidus A."/>
            <person name="Lindquist E."/>
            <person name="Lipzen A."/>
            <person name="Meier-Kolthoff J.P."/>
            <person name="Ohm R.A."/>
            <person name="Otillar R.P."/>
            <person name="Pangilinan J."/>
            <person name="Peng Y."/>
            <person name="Rokas A."/>
            <person name="Rosa C.A."/>
            <person name="Scheuner C."/>
            <person name="Sibirny A.A."/>
            <person name="Slot J.C."/>
            <person name="Stielow J.B."/>
            <person name="Sun H."/>
            <person name="Kurtzman C.P."/>
            <person name="Blackwell M."/>
            <person name="Grigoriev I.V."/>
            <person name="Jeffries T.W."/>
        </authorList>
    </citation>
    <scope>NUCLEOTIDE SEQUENCE [LARGE SCALE GENOMIC DNA]</scope>
    <source>
        <strain evidence="9">NRRL Y-12698</strain>
    </source>
</reference>
<dbReference type="SUPFAM" id="SSF55797">
    <property type="entry name" value="PR-1-like"/>
    <property type="match status" value="1"/>
</dbReference>
<feature type="signal peptide" evidence="6">
    <location>
        <begin position="1"/>
        <end position="18"/>
    </location>
</feature>
<evidence type="ECO:0000256" key="3">
    <source>
        <dbReference type="ARBA" id="ARBA00022525"/>
    </source>
</evidence>
<dbReference type="Proteomes" id="UP000094336">
    <property type="component" value="Unassembled WGS sequence"/>
</dbReference>
<dbReference type="GeneID" id="30144721"/>
<dbReference type="InterPro" id="IPR018244">
    <property type="entry name" value="Allrgn_V5/Tpx1_CS"/>
</dbReference>
<dbReference type="PROSITE" id="PS01009">
    <property type="entry name" value="CRISP_1"/>
    <property type="match status" value="1"/>
</dbReference>
<accession>A0A1E3QWK9</accession>
<gene>
    <name evidence="8" type="ORF">BABINDRAFT_114500</name>
</gene>
<dbReference type="OrthoDB" id="337038at2759"/>
<dbReference type="GO" id="GO:0005576">
    <property type="term" value="C:extracellular region"/>
    <property type="evidence" value="ECO:0007669"/>
    <property type="project" value="UniProtKB-SubCell"/>
</dbReference>
<dbReference type="EMBL" id="KV454427">
    <property type="protein sequence ID" value="ODQ82030.1"/>
    <property type="molecule type" value="Genomic_DNA"/>
</dbReference>
<dbReference type="RefSeq" id="XP_018987358.1">
    <property type="nucleotide sequence ID" value="XM_019126867.1"/>
</dbReference>
<name>A0A1E3QWK9_9ASCO</name>
<keyword evidence="9" id="KW-1185">Reference proteome</keyword>
<feature type="region of interest" description="Disordered" evidence="5">
    <location>
        <begin position="170"/>
        <end position="248"/>
    </location>
</feature>
<evidence type="ECO:0000256" key="6">
    <source>
        <dbReference type="SAM" id="SignalP"/>
    </source>
</evidence>
<evidence type="ECO:0000259" key="7">
    <source>
        <dbReference type="SMART" id="SM00198"/>
    </source>
</evidence>
<evidence type="ECO:0000256" key="2">
    <source>
        <dbReference type="ARBA" id="ARBA00009923"/>
    </source>
</evidence>
<dbReference type="InterPro" id="IPR035940">
    <property type="entry name" value="CAP_sf"/>
</dbReference>
<dbReference type="CDD" id="cd05384">
    <property type="entry name" value="CAP_PRY1-like"/>
    <property type="match status" value="1"/>
</dbReference>
<dbReference type="Gene3D" id="3.40.33.10">
    <property type="entry name" value="CAP"/>
    <property type="match status" value="1"/>
</dbReference>
<proteinExistence type="inferred from homology"/>
<protein>
    <recommendedName>
        <fullName evidence="7">SCP domain-containing protein</fullName>
    </recommendedName>
</protein>
<dbReference type="FunFam" id="3.40.33.10:FF:000012">
    <property type="entry name" value="Secreted protein PRY1"/>
    <property type="match status" value="1"/>
</dbReference>
<feature type="chain" id="PRO_5009134423" description="SCP domain-containing protein" evidence="6">
    <location>
        <begin position="19"/>
        <end position="388"/>
    </location>
</feature>
<feature type="compositionally biased region" description="Low complexity" evidence="5">
    <location>
        <begin position="214"/>
        <end position="248"/>
    </location>
</feature>
<evidence type="ECO:0000313" key="8">
    <source>
        <dbReference type="EMBL" id="ODQ82030.1"/>
    </source>
</evidence>
<dbReference type="Pfam" id="PF00188">
    <property type="entry name" value="CAP"/>
    <property type="match status" value="1"/>
</dbReference>
<evidence type="ECO:0000256" key="1">
    <source>
        <dbReference type="ARBA" id="ARBA00004613"/>
    </source>
</evidence>
<evidence type="ECO:0000256" key="5">
    <source>
        <dbReference type="SAM" id="MobiDB-lite"/>
    </source>
</evidence>
<dbReference type="PANTHER" id="PTHR10334">
    <property type="entry name" value="CYSTEINE-RICH SECRETORY PROTEIN-RELATED"/>
    <property type="match status" value="1"/>
</dbReference>
<dbReference type="PRINTS" id="PR00837">
    <property type="entry name" value="V5TPXLIKE"/>
</dbReference>
<dbReference type="InterPro" id="IPR001283">
    <property type="entry name" value="CRISP-related"/>
</dbReference>
<organism evidence="8 9">
    <name type="scientific">Babjeviella inositovora NRRL Y-12698</name>
    <dbReference type="NCBI Taxonomy" id="984486"/>
    <lineage>
        <taxon>Eukaryota</taxon>
        <taxon>Fungi</taxon>
        <taxon>Dikarya</taxon>
        <taxon>Ascomycota</taxon>
        <taxon>Saccharomycotina</taxon>
        <taxon>Pichiomycetes</taxon>
        <taxon>Serinales incertae sedis</taxon>
        <taxon>Babjeviella</taxon>
    </lineage>
</organism>
<feature type="domain" description="SCP" evidence="7">
    <location>
        <begin position="253"/>
        <end position="378"/>
    </location>
</feature>
<feature type="compositionally biased region" description="Low complexity" evidence="5">
    <location>
        <begin position="176"/>
        <end position="198"/>
    </location>
</feature>
<sequence length="388" mass="40928">MKISSAILTAILANTALGATVFQTVYVTHTAPMVTHVVTVGENQPTIEATHVVTVNAEQSTFEDTIVSKPVPVPTTLTTLYRTPTTTYAKVASTGLVIPKENAELWALLIANFYKFFGPHTTAAISSTSVQAIADISTSTQTTISIPIQAPIEDTSTVIPETTTILNFEEVTPQGSSSDSSTTTSSAAASTNATPTQADTPGSLIISTSTHGKAPTATAPSSPQTTTSTIATPATSSTSVSETSGTASADSDDFAAVILKAHNEKRALHGVPALTWDNTLADYAKNYADSTYKCNGDLKHSGGKYGENLSAGYSTTGAVDAWYDEGANYNYNSEDDYDHFTQLIWKSTTKLGCAYIDCGGAWGRYIICEYDPHGNVFSQFQANVLPPI</sequence>
<keyword evidence="3" id="KW-0964">Secreted</keyword>
<comment type="subcellular location">
    <subcellularLocation>
        <location evidence="1">Secreted</location>
    </subcellularLocation>
</comment>
<evidence type="ECO:0000313" key="9">
    <source>
        <dbReference type="Proteomes" id="UP000094336"/>
    </source>
</evidence>
<keyword evidence="4 6" id="KW-0732">Signal</keyword>
<dbReference type="AlphaFoldDB" id="A0A1E3QWK9"/>